<feature type="domain" description="Riboflavin kinase" evidence="18">
    <location>
        <begin position="232"/>
        <end position="363"/>
    </location>
</feature>
<dbReference type="GO" id="GO:0005524">
    <property type="term" value="F:ATP binding"/>
    <property type="evidence" value="ECO:0007669"/>
    <property type="project" value="UniProtKB-KW"/>
</dbReference>
<evidence type="ECO:0000256" key="17">
    <source>
        <dbReference type="ARBA" id="ARBA00049494"/>
    </source>
</evidence>
<comment type="catalytic activity">
    <reaction evidence="17">
        <text>FMN + ATP + H(+) = FAD + diphosphate</text>
        <dbReference type="Rhea" id="RHEA:17237"/>
        <dbReference type="ChEBI" id="CHEBI:15378"/>
        <dbReference type="ChEBI" id="CHEBI:30616"/>
        <dbReference type="ChEBI" id="CHEBI:33019"/>
        <dbReference type="ChEBI" id="CHEBI:57692"/>
        <dbReference type="ChEBI" id="CHEBI:58210"/>
        <dbReference type="EC" id="2.7.7.2"/>
    </reaction>
</comment>
<comment type="pathway">
    <text evidence="1">Cofactor biosynthesis; FAD biosynthesis; FAD from FMN: step 1/1.</text>
</comment>
<dbReference type="SUPFAM" id="SSF82114">
    <property type="entry name" value="Riboflavin kinase-like"/>
    <property type="match status" value="1"/>
</dbReference>
<dbReference type="PANTHER" id="PTHR22749">
    <property type="entry name" value="RIBOFLAVIN KINASE/FMN ADENYLYLTRANSFERASE"/>
    <property type="match status" value="1"/>
</dbReference>
<organism evidence="19 20">
    <name type="scientific">Leptolyngbya foveolarum</name>
    <dbReference type="NCBI Taxonomy" id="47253"/>
    <lineage>
        <taxon>Bacteria</taxon>
        <taxon>Bacillati</taxon>
        <taxon>Cyanobacteriota</taxon>
        <taxon>Cyanophyceae</taxon>
        <taxon>Leptolyngbyales</taxon>
        <taxon>Leptolyngbyaceae</taxon>
        <taxon>Leptolyngbya group</taxon>
        <taxon>Leptolyngbya</taxon>
    </lineage>
</organism>
<dbReference type="CDD" id="cd02064">
    <property type="entry name" value="FAD_synthetase_N"/>
    <property type="match status" value="1"/>
</dbReference>
<evidence type="ECO:0000256" key="12">
    <source>
        <dbReference type="ARBA" id="ARBA00022777"/>
    </source>
</evidence>
<evidence type="ECO:0000256" key="7">
    <source>
        <dbReference type="ARBA" id="ARBA00022630"/>
    </source>
</evidence>
<dbReference type="InterPro" id="IPR002606">
    <property type="entry name" value="Riboflavin_kinase_bac"/>
</dbReference>
<dbReference type="EC" id="2.7.7.2" evidence="5"/>
<evidence type="ECO:0000256" key="11">
    <source>
        <dbReference type="ARBA" id="ARBA00022741"/>
    </source>
</evidence>
<comment type="catalytic activity">
    <reaction evidence="16">
        <text>riboflavin + ATP = FMN + ADP + H(+)</text>
        <dbReference type="Rhea" id="RHEA:14357"/>
        <dbReference type="ChEBI" id="CHEBI:15378"/>
        <dbReference type="ChEBI" id="CHEBI:30616"/>
        <dbReference type="ChEBI" id="CHEBI:57986"/>
        <dbReference type="ChEBI" id="CHEBI:58210"/>
        <dbReference type="ChEBI" id="CHEBI:456216"/>
        <dbReference type="EC" id="2.7.1.26"/>
    </reaction>
</comment>
<evidence type="ECO:0000256" key="14">
    <source>
        <dbReference type="ARBA" id="ARBA00022840"/>
    </source>
</evidence>
<dbReference type="GO" id="GO:0006747">
    <property type="term" value="P:FAD biosynthetic process"/>
    <property type="evidence" value="ECO:0007669"/>
    <property type="project" value="UniProtKB-UniPathway"/>
</dbReference>
<dbReference type="Pfam" id="PF06574">
    <property type="entry name" value="FAD_syn"/>
    <property type="match status" value="2"/>
</dbReference>
<dbReference type="NCBIfam" id="TIGR00083">
    <property type="entry name" value="ribF"/>
    <property type="match status" value="1"/>
</dbReference>
<gene>
    <name evidence="19" type="ORF">DCF25_21330</name>
</gene>
<evidence type="ECO:0000256" key="13">
    <source>
        <dbReference type="ARBA" id="ARBA00022827"/>
    </source>
</evidence>
<comment type="caution">
    <text evidence="19">The sequence shown here is derived from an EMBL/GenBank/DDBJ whole genome shotgun (WGS) entry which is preliminary data.</text>
</comment>
<keyword evidence="15" id="KW-0511">Multifunctional enzyme</keyword>
<dbReference type="InterPro" id="IPR015864">
    <property type="entry name" value="FAD_synthase"/>
</dbReference>
<evidence type="ECO:0000256" key="3">
    <source>
        <dbReference type="ARBA" id="ARBA00010214"/>
    </source>
</evidence>
<dbReference type="NCBIfam" id="NF004160">
    <property type="entry name" value="PRK05627.1-3"/>
    <property type="match status" value="1"/>
</dbReference>
<dbReference type="Gene3D" id="2.40.30.30">
    <property type="entry name" value="Riboflavin kinase-like"/>
    <property type="match status" value="1"/>
</dbReference>
<reference evidence="20" key="1">
    <citation type="submission" date="2018-04" db="EMBL/GenBank/DDBJ databases">
        <authorList>
            <person name="Cornet L."/>
        </authorList>
    </citation>
    <scope>NUCLEOTIDE SEQUENCE [LARGE SCALE GENOMIC DNA]</scope>
</reference>
<comment type="pathway">
    <text evidence="2">Cofactor biosynthesis; FMN biosynthesis; FMN from riboflavin (ATP route): step 1/1.</text>
</comment>
<evidence type="ECO:0000313" key="19">
    <source>
        <dbReference type="EMBL" id="PZO09754.1"/>
    </source>
</evidence>
<dbReference type="EMBL" id="QBMC01000239">
    <property type="protein sequence ID" value="PZO09754.1"/>
    <property type="molecule type" value="Genomic_DNA"/>
</dbReference>
<dbReference type="GO" id="GO:0009398">
    <property type="term" value="P:FMN biosynthetic process"/>
    <property type="evidence" value="ECO:0007669"/>
    <property type="project" value="UniProtKB-UniPathway"/>
</dbReference>
<keyword evidence="13" id="KW-0274">FAD</keyword>
<dbReference type="AlphaFoldDB" id="A0A2W4TQ47"/>
<dbReference type="PANTHER" id="PTHR22749:SF6">
    <property type="entry name" value="RIBOFLAVIN KINASE"/>
    <property type="match status" value="1"/>
</dbReference>
<evidence type="ECO:0000256" key="15">
    <source>
        <dbReference type="ARBA" id="ARBA00023268"/>
    </source>
</evidence>
<evidence type="ECO:0000256" key="2">
    <source>
        <dbReference type="ARBA" id="ARBA00005201"/>
    </source>
</evidence>
<evidence type="ECO:0000256" key="4">
    <source>
        <dbReference type="ARBA" id="ARBA00012105"/>
    </source>
</evidence>
<evidence type="ECO:0000256" key="16">
    <source>
        <dbReference type="ARBA" id="ARBA00047880"/>
    </source>
</evidence>
<evidence type="ECO:0000313" key="20">
    <source>
        <dbReference type="Proteomes" id="UP000249354"/>
    </source>
</evidence>
<evidence type="ECO:0000256" key="8">
    <source>
        <dbReference type="ARBA" id="ARBA00022643"/>
    </source>
</evidence>
<evidence type="ECO:0000256" key="9">
    <source>
        <dbReference type="ARBA" id="ARBA00022679"/>
    </source>
</evidence>
<dbReference type="InterPro" id="IPR023465">
    <property type="entry name" value="Riboflavin_kinase_dom_sf"/>
</dbReference>
<evidence type="ECO:0000256" key="10">
    <source>
        <dbReference type="ARBA" id="ARBA00022695"/>
    </source>
</evidence>
<evidence type="ECO:0000259" key="18">
    <source>
        <dbReference type="SMART" id="SM00904"/>
    </source>
</evidence>
<evidence type="ECO:0000256" key="5">
    <source>
        <dbReference type="ARBA" id="ARBA00012393"/>
    </source>
</evidence>
<keyword evidence="8" id="KW-0288">FMN</keyword>
<dbReference type="UniPathway" id="UPA00277">
    <property type="reaction ID" value="UER00407"/>
</dbReference>
<reference evidence="19 20" key="2">
    <citation type="submission" date="2018-06" db="EMBL/GenBank/DDBJ databases">
        <title>Metagenomic assembly of (sub)arctic Cyanobacteria and their associated microbiome from non-axenic cultures.</title>
        <authorList>
            <person name="Baurain D."/>
        </authorList>
    </citation>
    <scope>NUCLEOTIDE SEQUENCE [LARGE SCALE GENOMIC DNA]</scope>
    <source>
        <strain evidence="19">ULC129bin1</strain>
    </source>
</reference>
<dbReference type="Gene3D" id="3.40.50.620">
    <property type="entry name" value="HUPs"/>
    <property type="match status" value="1"/>
</dbReference>
<dbReference type="Proteomes" id="UP000249354">
    <property type="component" value="Unassembled WGS sequence"/>
</dbReference>
<dbReference type="InterPro" id="IPR023468">
    <property type="entry name" value="Riboflavin_kinase"/>
</dbReference>
<evidence type="ECO:0000256" key="1">
    <source>
        <dbReference type="ARBA" id="ARBA00004726"/>
    </source>
</evidence>
<dbReference type="GO" id="GO:0009231">
    <property type="term" value="P:riboflavin biosynthetic process"/>
    <property type="evidence" value="ECO:0007669"/>
    <property type="project" value="InterPro"/>
</dbReference>
<dbReference type="GO" id="GO:0008531">
    <property type="term" value="F:riboflavin kinase activity"/>
    <property type="evidence" value="ECO:0007669"/>
    <property type="project" value="UniProtKB-EC"/>
</dbReference>
<keyword evidence="7" id="KW-0285">Flavoprotein</keyword>
<keyword evidence="9" id="KW-0808">Transferase</keyword>
<accession>A0A2W4TQ47</accession>
<evidence type="ECO:0000256" key="6">
    <source>
        <dbReference type="ARBA" id="ARBA00018483"/>
    </source>
</evidence>
<dbReference type="InterPro" id="IPR014729">
    <property type="entry name" value="Rossmann-like_a/b/a_fold"/>
</dbReference>
<dbReference type="InterPro" id="IPR015865">
    <property type="entry name" value="Riboflavin_kinase_bac/euk"/>
</dbReference>
<name>A0A2W4TQ47_9CYAN</name>
<dbReference type="SMART" id="SM00904">
    <property type="entry name" value="Flavokinase"/>
    <property type="match status" value="1"/>
</dbReference>
<comment type="similarity">
    <text evidence="3">Belongs to the RibF family.</text>
</comment>
<dbReference type="GO" id="GO:0003919">
    <property type="term" value="F:FMN adenylyltransferase activity"/>
    <property type="evidence" value="ECO:0007669"/>
    <property type="project" value="UniProtKB-EC"/>
</dbReference>
<keyword evidence="10" id="KW-0548">Nucleotidyltransferase</keyword>
<dbReference type="EC" id="2.7.1.26" evidence="4"/>
<keyword evidence="11" id="KW-0547">Nucleotide-binding</keyword>
<keyword evidence="12 19" id="KW-0418">Kinase</keyword>
<proteinExistence type="inferred from homology"/>
<sequence>MWITSSTEAAKTPTNIALGNFDGVHLGHQRVMAQVLDRPGLDQVGFHRTDAAQVLSYQSVAELHGGAIAHGHSQLSNEPALENADKTPSKDVDAELGHSTVVTFLPHPQEYFSGVSRPLLTPINEKAWQLAQMGVQQLVMLPFNQAIAELSPEVFVKQILIDGLQAQQISVGNDFRFGKGRAGTAEGLEQIAEGYGVPVTRVALKEEKGDRISSSRIRQALQTGELAEATQLLGRPYILTGKVVKGQQIGRTIGFATANLQVPADKYLPRTGVYSVRVYGAISNTPSASVLDSTLGVMNIGHRPTVGGQSLSVEVHLLDWSGDLYGQMLTVSLETFVRPEQKFDSLMQLKAQIEKDCETAKLVPVPRGRQTTTS</sequence>
<protein>
    <recommendedName>
        <fullName evidence="6">Bifunctional riboflavin kinase/FMN adenylyltransferase</fullName>
        <ecNumber evidence="4">2.7.1.26</ecNumber>
        <ecNumber evidence="5">2.7.7.2</ecNumber>
    </recommendedName>
</protein>
<dbReference type="Pfam" id="PF01687">
    <property type="entry name" value="Flavokinase"/>
    <property type="match status" value="1"/>
</dbReference>
<dbReference type="SUPFAM" id="SSF52374">
    <property type="entry name" value="Nucleotidylyl transferase"/>
    <property type="match status" value="2"/>
</dbReference>
<dbReference type="UniPathway" id="UPA00276">
    <property type="reaction ID" value="UER00406"/>
</dbReference>
<keyword evidence="14" id="KW-0067">ATP-binding</keyword>